<reference evidence="1" key="1">
    <citation type="submission" date="2020-02" db="EMBL/GenBank/DDBJ databases">
        <authorList>
            <person name="Enbody D E."/>
            <person name="Pettersson E M."/>
        </authorList>
    </citation>
    <scope>NUCLEOTIDE SEQUENCE [LARGE SCALE GENOMIC DNA]</scope>
</reference>
<proteinExistence type="predicted"/>
<name>A0A8C3M8L6_GEOPR</name>
<reference evidence="1" key="3">
    <citation type="submission" date="2025-09" db="UniProtKB">
        <authorList>
            <consortium name="Ensembl"/>
        </authorList>
    </citation>
    <scope>IDENTIFICATION</scope>
</reference>
<dbReference type="AlphaFoldDB" id="A0A8C3M8L6"/>
<evidence type="ECO:0000313" key="2">
    <source>
        <dbReference type="Proteomes" id="UP000694382"/>
    </source>
</evidence>
<evidence type="ECO:0000313" key="1">
    <source>
        <dbReference type="Ensembl" id="ENSCPVP00000002662.1"/>
    </source>
</evidence>
<accession>A0A8C3M8L6</accession>
<sequence>LSEFRFCGDTSLISNFLQKIRSLEPSPLVSFSSFLISLRAVLQVWTLNRGCLSLLIFLPLNHSMSYMLW</sequence>
<organism evidence="1 2">
    <name type="scientific">Geospiza parvula</name>
    <name type="common">Small tree-finch</name>
    <name type="synonym">Camarhynchus parvulus</name>
    <dbReference type="NCBI Taxonomy" id="87175"/>
    <lineage>
        <taxon>Eukaryota</taxon>
        <taxon>Metazoa</taxon>
        <taxon>Chordata</taxon>
        <taxon>Craniata</taxon>
        <taxon>Vertebrata</taxon>
        <taxon>Euteleostomi</taxon>
        <taxon>Archelosauria</taxon>
        <taxon>Archosauria</taxon>
        <taxon>Dinosauria</taxon>
        <taxon>Saurischia</taxon>
        <taxon>Theropoda</taxon>
        <taxon>Coelurosauria</taxon>
        <taxon>Aves</taxon>
        <taxon>Neognathae</taxon>
        <taxon>Neoaves</taxon>
        <taxon>Telluraves</taxon>
        <taxon>Australaves</taxon>
        <taxon>Passeriformes</taxon>
        <taxon>Thraupidae</taxon>
        <taxon>Camarhynchus</taxon>
    </lineage>
</organism>
<keyword evidence="2" id="KW-1185">Reference proteome</keyword>
<dbReference type="Proteomes" id="UP000694382">
    <property type="component" value="Chromosome 4"/>
</dbReference>
<reference evidence="1" key="2">
    <citation type="submission" date="2025-08" db="UniProtKB">
        <authorList>
            <consortium name="Ensembl"/>
        </authorList>
    </citation>
    <scope>IDENTIFICATION</scope>
</reference>
<dbReference type="Ensembl" id="ENSCPVT00000002768.2">
    <property type="protein sequence ID" value="ENSCPVP00000002662.1"/>
    <property type="gene ID" value="ENSCPVG00000001978.2"/>
</dbReference>
<protein>
    <submittedName>
        <fullName evidence="1">Uncharacterized protein</fullName>
    </submittedName>
</protein>